<gene>
    <name evidence="1" type="ORF">FSC09_16995</name>
</gene>
<proteinExistence type="predicted"/>
<dbReference type="EMBL" id="CP044458">
    <property type="protein sequence ID" value="QIC72054.1"/>
    <property type="molecule type" value="Genomic_DNA"/>
</dbReference>
<geneLocation type="plasmid" evidence="2">
    <name>pb18-3</name>
</geneLocation>
<evidence type="ECO:0000313" key="2">
    <source>
        <dbReference type="Proteomes" id="UP000503440"/>
    </source>
</evidence>
<evidence type="ECO:0000313" key="1">
    <source>
        <dbReference type="EMBL" id="QIC72054.1"/>
    </source>
</evidence>
<reference evidence="1 2" key="1">
    <citation type="submission" date="2019-09" db="EMBL/GenBank/DDBJ databases">
        <title>Non-baumannii Acinetobacter spp. carrying blaNDM-1 isolated in China.</title>
        <authorList>
            <person name="Cui C."/>
            <person name="Chen C."/>
            <person name="Sun J."/>
            <person name="Liu Y."/>
        </authorList>
    </citation>
    <scope>NUCLEOTIDE SEQUENCE [LARGE SCALE GENOMIC DNA]</scope>
    <source>
        <strain evidence="1 2">B18</strain>
        <plasmid evidence="2">pb18-3</plasmid>
    </source>
</reference>
<accession>A0A6C0Y727</accession>
<dbReference type="AlphaFoldDB" id="A0A6C0Y727"/>
<keyword evidence="1" id="KW-0614">Plasmid</keyword>
<sequence>MNTQHQSPQYADFHIVYYKSGSKETITARLPKESGYGIMRKRAAAMAPGLMAAAVHPEDVQALILNTQSL</sequence>
<organism evidence="1 2">
    <name type="scientific">Acinetobacter indicus</name>
    <dbReference type="NCBI Taxonomy" id="756892"/>
    <lineage>
        <taxon>Bacteria</taxon>
        <taxon>Pseudomonadati</taxon>
        <taxon>Pseudomonadota</taxon>
        <taxon>Gammaproteobacteria</taxon>
        <taxon>Moraxellales</taxon>
        <taxon>Moraxellaceae</taxon>
        <taxon>Acinetobacter</taxon>
    </lineage>
</organism>
<dbReference type="RefSeq" id="WP_163146613.1">
    <property type="nucleotide sequence ID" value="NZ_CP044458.1"/>
</dbReference>
<dbReference type="Proteomes" id="UP000503440">
    <property type="component" value="Plasmid pB18-3"/>
</dbReference>
<name>A0A6C0Y727_9GAMM</name>
<protein>
    <submittedName>
        <fullName evidence="1">Uncharacterized protein</fullName>
    </submittedName>
</protein>